<evidence type="ECO:0000313" key="3">
    <source>
        <dbReference type="EMBL" id="EKC27177.1"/>
    </source>
</evidence>
<dbReference type="PANTHER" id="PTHR46423">
    <property type="entry name" value="RNA POLYMERASE II-ASSOCIATED PROTEIN 3"/>
    <property type="match status" value="1"/>
</dbReference>
<gene>
    <name evidence="3" type="ORF">CGI_10003540</name>
</gene>
<feature type="compositionally biased region" description="Basic and acidic residues" evidence="2">
    <location>
        <begin position="40"/>
        <end position="52"/>
    </location>
</feature>
<sequence length="166" mass="19732">MSKLSASEEKMLMLQHHMRENNMDLESFVKDMNKWEDDIKEKEQKLKSEKAVNGKQELPPVRNSLKIKKKRKVKTLKDDDSQGRKPRKRISGYDYRSWDKLDIDKMCNDVDKHEKSDSSDYETDEEWEIERKKQQAAMDKDAVRFIFLYNNHAQTQHGMGEDCCSI</sequence>
<feature type="region of interest" description="Disordered" evidence="2">
    <location>
        <begin position="40"/>
        <end position="91"/>
    </location>
</feature>
<dbReference type="InterPro" id="IPR051966">
    <property type="entry name" value="RPAP3"/>
</dbReference>
<dbReference type="EMBL" id="JH815729">
    <property type="protein sequence ID" value="EKC27177.1"/>
    <property type="molecule type" value="Genomic_DNA"/>
</dbReference>
<dbReference type="HOGENOM" id="CLU_1604325_0_0_1"/>
<organism evidence="3">
    <name type="scientific">Magallana gigas</name>
    <name type="common">Pacific oyster</name>
    <name type="synonym">Crassostrea gigas</name>
    <dbReference type="NCBI Taxonomy" id="29159"/>
    <lineage>
        <taxon>Eukaryota</taxon>
        <taxon>Metazoa</taxon>
        <taxon>Spiralia</taxon>
        <taxon>Lophotrochozoa</taxon>
        <taxon>Mollusca</taxon>
        <taxon>Bivalvia</taxon>
        <taxon>Autobranchia</taxon>
        <taxon>Pteriomorphia</taxon>
        <taxon>Ostreida</taxon>
        <taxon>Ostreoidea</taxon>
        <taxon>Ostreidae</taxon>
        <taxon>Magallana</taxon>
    </lineage>
</organism>
<name>K1PSF5_MAGGI</name>
<evidence type="ECO:0000256" key="2">
    <source>
        <dbReference type="SAM" id="MobiDB-lite"/>
    </source>
</evidence>
<reference evidence="3" key="1">
    <citation type="journal article" date="2012" name="Nature">
        <title>The oyster genome reveals stress adaptation and complexity of shell formation.</title>
        <authorList>
            <person name="Zhang G."/>
            <person name="Fang X."/>
            <person name="Guo X."/>
            <person name="Li L."/>
            <person name="Luo R."/>
            <person name="Xu F."/>
            <person name="Yang P."/>
            <person name="Zhang L."/>
            <person name="Wang X."/>
            <person name="Qi H."/>
            <person name="Xiong Z."/>
            <person name="Que H."/>
            <person name="Xie Y."/>
            <person name="Holland P.W."/>
            <person name="Paps J."/>
            <person name="Zhu Y."/>
            <person name="Wu F."/>
            <person name="Chen Y."/>
            <person name="Wang J."/>
            <person name="Peng C."/>
            <person name="Meng J."/>
            <person name="Yang L."/>
            <person name="Liu J."/>
            <person name="Wen B."/>
            <person name="Zhang N."/>
            <person name="Huang Z."/>
            <person name="Zhu Q."/>
            <person name="Feng Y."/>
            <person name="Mount A."/>
            <person name="Hedgecock D."/>
            <person name="Xu Z."/>
            <person name="Liu Y."/>
            <person name="Domazet-Loso T."/>
            <person name="Du Y."/>
            <person name="Sun X."/>
            <person name="Zhang S."/>
            <person name="Liu B."/>
            <person name="Cheng P."/>
            <person name="Jiang X."/>
            <person name="Li J."/>
            <person name="Fan D."/>
            <person name="Wang W."/>
            <person name="Fu W."/>
            <person name="Wang T."/>
            <person name="Wang B."/>
            <person name="Zhang J."/>
            <person name="Peng Z."/>
            <person name="Li Y."/>
            <person name="Li N."/>
            <person name="Wang J."/>
            <person name="Chen M."/>
            <person name="He Y."/>
            <person name="Tan F."/>
            <person name="Song X."/>
            <person name="Zheng Q."/>
            <person name="Huang R."/>
            <person name="Yang H."/>
            <person name="Du X."/>
            <person name="Chen L."/>
            <person name="Yang M."/>
            <person name="Gaffney P.M."/>
            <person name="Wang S."/>
            <person name="Luo L."/>
            <person name="She Z."/>
            <person name="Ming Y."/>
            <person name="Huang W."/>
            <person name="Zhang S."/>
            <person name="Huang B."/>
            <person name="Zhang Y."/>
            <person name="Qu T."/>
            <person name="Ni P."/>
            <person name="Miao G."/>
            <person name="Wang J."/>
            <person name="Wang Q."/>
            <person name="Steinberg C.E."/>
            <person name="Wang H."/>
            <person name="Li N."/>
            <person name="Qian L."/>
            <person name="Zhang G."/>
            <person name="Li Y."/>
            <person name="Yang H."/>
            <person name="Liu X."/>
            <person name="Wang J."/>
            <person name="Yin Y."/>
            <person name="Wang J."/>
        </authorList>
    </citation>
    <scope>NUCLEOTIDE SEQUENCE [LARGE SCALE GENOMIC DNA]</scope>
    <source>
        <strain evidence="3">05x7-T-G4-1.051#20</strain>
    </source>
</reference>
<feature type="compositionally biased region" description="Basic residues" evidence="2">
    <location>
        <begin position="65"/>
        <end position="74"/>
    </location>
</feature>
<dbReference type="GO" id="GO:0101031">
    <property type="term" value="C:protein folding chaperone complex"/>
    <property type="evidence" value="ECO:0007669"/>
    <property type="project" value="TreeGrafter"/>
</dbReference>
<evidence type="ECO:0000256" key="1">
    <source>
        <dbReference type="ARBA" id="ARBA00022803"/>
    </source>
</evidence>
<protein>
    <submittedName>
        <fullName evidence="3">RNA polymerase II-associated protein 3</fullName>
    </submittedName>
</protein>
<dbReference type="PANTHER" id="PTHR46423:SF1">
    <property type="entry name" value="RNA POLYMERASE II-ASSOCIATED PROTEIN 3"/>
    <property type="match status" value="1"/>
</dbReference>
<dbReference type="InParanoid" id="K1PSF5"/>
<accession>K1PSF5</accession>
<dbReference type="AlphaFoldDB" id="K1PSF5"/>
<keyword evidence="1" id="KW-0802">TPR repeat</keyword>
<proteinExistence type="predicted"/>